<feature type="region of interest" description="Disordered" evidence="1">
    <location>
        <begin position="24"/>
        <end position="53"/>
    </location>
</feature>
<dbReference type="EMBL" id="MF768985">
    <property type="protein sequence ID" value="ATU83712.1"/>
    <property type="molecule type" value="Genomic_DNA"/>
</dbReference>
<accession>A0A2D3I5R1</accession>
<evidence type="ECO:0000313" key="2">
    <source>
        <dbReference type="EMBL" id="ATU83712.1"/>
    </source>
</evidence>
<dbReference type="Proteomes" id="UP000267516">
    <property type="component" value="Segment"/>
</dbReference>
<evidence type="ECO:0000256" key="1">
    <source>
        <dbReference type="SAM" id="MobiDB-lite"/>
    </source>
</evidence>
<organism evidence="2">
    <name type="scientific">White spot syndrome virus</name>
    <dbReference type="NCBI Taxonomy" id="342409"/>
    <lineage>
        <taxon>Viruses</taxon>
        <taxon>Viruses incertae sedis</taxon>
        <taxon>Naldaviricetes</taxon>
        <taxon>Nimaviridae</taxon>
        <taxon>Whispovirus</taxon>
    </lineage>
</organism>
<feature type="compositionally biased region" description="Polar residues" evidence="1">
    <location>
        <begin position="42"/>
        <end position="51"/>
    </location>
</feature>
<reference evidence="2" key="1">
    <citation type="journal article" date="2018" name="Aquaculture">
        <title>Complete genome sequence of a white spot syndrome virus associated with a disease incursion in Australia.</title>
        <authorList>
            <person name="Oakey J."/>
            <person name="Smith C.S."/>
        </authorList>
    </citation>
    <scope>NUCLEOTIDE SEQUENCE [LARGE SCALE GENOMIC DNA]</scope>
    <source>
        <strain evidence="2">WSSV-AU</strain>
    </source>
</reference>
<protein>
    <submittedName>
        <fullName evidence="2">ORF1095</fullName>
    </submittedName>
</protein>
<sequence length="92" mass="10007">MILGQGPFPDHSPPLFLPPIQRVKRSTPVNNSPAPFGPHTSVGYTTSSNTESKTKGCFFPSGKRQMVEQEHASTATKKVVRNIGSKFIVLVL</sequence>
<name>A0A2D3I5R1_9VIRU</name>
<proteinExistence type="predicted"/>